<protein>
    <recommendedName>
        <fullName evidence="6">Prostaglandin reductase 1</fullName>
        <ecNumber evidence="4">1.3.1.48</ecNumber>
        <ecNumber evidence="5">1.3.1.74</ecNumber>
    </recommendedName>
    <alternativeName>
        <fullName evidence="19">15-oxoprostaglandin 13-reductase</fullName>
    </alternativeName>
    <alternativeName>
        <fullName evidence="17">Dithiolethione-inducible gene 1 protein</fullName>
    </alternativeName>
    <alternativeName>
        <fullName evidence="16">Leukotriene B4 12-hydroxydehydrogenase</fullName>
    </alternativeName>
    <alternativeName>
        <fullName evidence="18">NAD(P)H-dependent alkenal/one oxidoreductase</fullName>
    </alternativeName>
</protein>
<dbReference type="SUPFAM" id="SSF50129">
    <property type="entry name" value="GroES-like"/>
    <property type="match status" value="3"/>
</dbReference>
<comment type="catalytic activity">
    <reaction evidence="33">
        <text>an n-alkanal + NADP(+) = an alk-2-enal + NADPH + H(+)</text>
        <dbReference type="Rhea" id="RHEA:13737"/>
        <dbReference type="ChEBI" id="CHEBI:12834"/>
        <dbReference type="ChEBI" id="CHEBI:13757"/>
        <dbReference type="ChEBI" id="CHEBI:15378"/>
        <dbReference type="ChEBI" id="CHEBI:57783"/>
        <dbReference type="ChEBI" id="CHEBI:58349"/>
        <dbReference type="EC" id="1.3.1.74"/>
    </reaction>
    <physiologicalReaction direction="right-to-left" evidence="33">
        <dbReference type="Rhea" id="RHEA:13739"/>
    </physiologicalReaction>
</comment>
<evidence type="ECO:0000256" key="22">
    <source>
        <dbReference type="ARBA" id="ARBA00047742"/>
    </source>
</evidence>
<keyword evidence="10" id="KW-0276">Fatty acid metabolism</keyword>
<evidence type="ECO:0000256" key="23">
    <source>
        <dbReference type="ARBA" id="ARBA00047871"/>
    </source>
</evidence>
<evidence type="ECO:0000256" key="30">
    <source>
        <dbReference type="ARBA" id="ARBA00048953"/>
    </source>
</evidence>
<evidence type="ECO:0000256" key="32">
    <source>
        <dbReference type="ARBA" id="ARBA00049070"/>
    </source>
</evidence>
<feature type="domain" description="Enoyl reductase (ER)" evidence="35">
    <location>
        <begin position="352"/>
        <end position="653"/>
    </location>
</feature>
<evidence type="ECO:0000256" key="29">
    <source>
        <dbReference type="ARBA" id="ARBA00048591"/>
    </source>
</evidence>
<comment type="catalytic activity">
    <reaction evidence="22">
        <text>pentan-2-one + NADP(+) = (E)-pent-3-en-2-one + NADPH + H(+)</text>
        <dbReference type="Rhea" id="RHEA:50788"/>
        <dbReference type="ChEBI" id="CHEBI:15378"/>
        <dbReference type="ChEBI" id="CHEBI:16472"/>
        <dbReference type="ChEBI" id="CHEBI:57783"/>
        <dbReference type="ChEBI" id="CHEBI:58349"/>
        <dbReference type="ChEBI" id="CHEBI:145276"/>
    </reaction>
    <physiologicalReaction direction="right-to-left" evidence="22">
        <dbReference type="Rhea" id="RHEA:50790"/>
    </physiologicalReaction>
</comment>
<comment type="catalytic activity">
    <reaction evidence="30">
        <text>6-trans-leukotriene B4 + NADP(+) = 12-oxo-(5S)-hydroxy-(6E,8E,10E,14Z)-eicosatetraenoate + NADPH + H(+)</text>
        <dbReference type="Rhea" id="RHEA:51204"/>
        <dbReference type="ChEBI" id="CHEBI:15378"/>
        <dbReference type="ChEBI" id="CHEBI:57783"/>
        <dbReference type="ChEBI" id="CHEBI:58349"/>
        <dbReference type="ChEBI" id="CHEBI:90723"/>
        <dbReference type="ChEBI" id="CHEBI:133974"/>
    </reaction>
    <physiologicalReaction direction="left-to-right" evidence="30">
        <dbReference type="Rhea" id="RHEA:51205"/>
    </physiologicalReaction>
</comment>
<dbReference type="SMART" id="SM00829">
    <property type="entry name" value="PKS_ER"/>
    <property type="match status" value="1"/>
</dbReference>
<evidence type="ECO:0000256" key="24">
    <source>
        <dbReference type="ARBA" id="ARBA00047878"/>
    </source>
</evidence>
<dbReference type="Gene3D" id="3.40.50.720">
    <property type="entry name" value="NAD(P)-binding Rossmann-like Domain"/>
    <property type="match status" value="2"/>
</dbReference>
<dbReference type="InterPro" id="IPR045010">
    <property type="entry name" value="MDR_fam"/>
</dbReference>
<evidence type="ECO:0000313" key="36">
    <source>
        <dbReference type="EMBL" id="KAI2662788.1"/>
    </source>
</evidence>
<keyword evidence="9" id="KW-0597">Phosphoprotein</keyword>
<dbReference type="Gene3D" id="3.90.180.10">
    <property type="entry name" value="Medium-chain alcohol dehydrogenases, catalytic domain"/>
    <property type="match status" value="2"/>
</dbReference>
<evidence type="ECO:0000256" key="21">
    <source>
        <dbReference type="ARBA" id="ARBA00047617"/>
    </source>
</evidence>
<reference evidence="36 37" key="1">
    <citation type="submission" date="2022-01" db="EMBL/GenBank/DDBJ databases">
        <title>A high-quality chromosome-level genome assembly of rohu carp, Labeo rohita.</title>
        <authorList>
            <person name="Arick M.A. II"/>
            <person name="Hsu C.-Y."/>
            <person name="Magbanua Z."/>
            <person name="Pechanova O."/>
            <person name="Grover C."/>
            <person name="Miller E."/>
            <person name="Thrash A."/>
            <person name="Ezzel L."/>
            <person name="Alam S."/>
            <person name="Benzie J."/>
            <person name="Hamilton M."/>
            <person name="Karsi A."/>
            <person name="Lawrence M.L."/>
            <person name="Peterson D.G."/>
        </authorList>
    </citation>
    <scope>NUCLEOTIDE SEQUENCE [LARGE SCALE GENOMIC DNA]</scope>
    <source>
        <strain evidence="37">BAU-BD-2019</strain>
        <tissue evidence="36">Blood</tissue>
    </source>
</reference>
<evidence type="ECO:0000256" key="19">
    <source>
        <dbReference type="ARBA" id="ARBA00033119"/>
    </source>
</evidence>
<dbReference type="EC" id="1.3.1.48" evidence="4"/>
<evidence type="ECO:0000256" key="5">
    <source>
        <dbReference type="ARBA" id="ARBA00012410"/>
    </source>
</evidence>
<dbReference type="InterPro" id="IPR011032">
    <property type="entry name" value="GroES-like_sf"/>
</dbReference>
<comment type="catalytic activity">
    <reaction evidence="24">
        <text>13,14-dihydro-15-oxo-prostaglandin F1alpha + NADP(+) = 15-oxoprostaglandin F1alpha + NADPH + H(+)</text>
        <dbReference type="Rhea" id="RHEA:50592"/>
        <dbReference type="ChEBI" id="CHEBI:15378"/>
        <dbReference type="ChEBI" id="CHEBI:57783"/>
        <dbReference type="ChEBI" id="CHEBI:58349"/>
        <dbReference type="ChEBI" id="CHEBI:79072"/>
        <dbReference type="ChEBI" id="CHEBI:133411"/>
    </reaction>
    <physiologicalReaction direction="right-to-left" evidence="24">
        <dbReference type="Rhea" id="RHEA:50594"/>
    </physiologicalReaction>
</comment>
<comment type="catalytic activity">
    <reaction evidence="21">
        <text>decanal + NADP(+) = (2E)-decenal + NADPH + H(+)</text>
        <dbReference type="Rhea" id="RHEA:50612"/>
        <dbReference type="ChEBI" id="CHEBI:15378"/>
        <dbReference type="ChEBI" id="CHEBI:31457"/>
        <dbReference type="ChEBI" id="CHEBI:57783"/>
        <dbReference type="ChEBI" id="CHEBI:58349"/>
        <dbReference type="ChEBI" id="CHEBI:133455"/>
    </reaction>
    <physiologicalReaction direction="right-to-left" evidence="21">
        <dbReference type="Rhea" id="RHEA:50614"/>
    </physiologicalReaction>
</comment>
<comment type="subunit">
    <text evidence="3">Monomer or homodimer.</text>
</comment>
<dbReference type="InterPro" id="IPR036291">
    <property type="entry name" value="NAD(P)-bd_dom_sf"/>
</dbReference>
<dbReference type="CDD" id="cd08294">
    <property type="entry name" value="leukotriene_B4_DH_like"/>
    <property type="match status" value="2"/>
</dbReference>
<comment type="catalytic activity">
    <reaction evidence="26">
        <text>nonan-2-one + NADP(+) = (3E)-nonen-2-one + NADPH + H(+)</text>
        <dbReference type="Rhea" id="RHEA:50616"/>
        <dbReference type="ChEBI" id="CHEBI:15378"/>
        <dbReference type="ChEBI" id="CHEBI:57783"/>
        <dbReference type="ChEBI" id="CHEBI:58349"/>
        <dbReference type="ChEBI" id="CHEBI:77927"/>
        <dbReference type="ChEBI" id="CHEBI:133457"/>
    </reaction>
    <physiologicalReaction direction="right-to-left" evidence="26">
        <dbReference type="Rhea" id="RHEA:50618"/>
    </physiologicalReaction>
</comment>
<comment type="catalytic activity">
    <reaction evidence="27">
        <text>13,14-dihydro-15-oxo-PGF2alpha + NADP(+) = 15-oxoprostaglandin F2alpha + NADPH + H(+)</text>
        <dbReference type="Rhea" id="RHEA:50588"/>
        <dbReference type="ChEBI" id="CHEBI:15378"/>
        <dbReference type="ChEBI" id="CHEBI:57783"/>
        <dbReference type="ChEBI" id="CHEBI:58349"/>
        <dbReference type="ChEBI" id="CHEBI:133374"/>
        <dbReference type="ChEBI" id="CHEBI:133409"/>
    </reaction>
    <physiologicalReaction direction="right-to-left" evidence="27">
        <dbReference type="Rhea" id="RHEA:50590"/>
    </physiologicalReaction>
</comment>
<dbReference type="Pfam" id="PF00107">
    <property type="entry name" value="ADH_zinc_N"/>
    <property type="match status" value="2"/>
</dbReference>
<evidence type="ECO:0000256" key="1">
    <source>
        <dbReference type="ARBA" id="ARBA00004496"/>
    </source>
</evidence>
<gene>
    <name evidence="36" type="ORF">H4Q32_001730</name>
</gene>
<comment type="catalytic activity">
    <reaction evidence="31">
        <text>(5S,12S)-dihydroxy-(6E,10E,12E,14Z)-eicosatetraenoate + NADP(+) = 12-oxo-(5S)-hydroxy-(6E,8E,10E,14Z)-eicosatetraenoate + NADPH + H(+)</text>
        <dbReference type="Rhea" id="RHEA:51212"/>
        <dbReference type="ChEBI" id="CHEBI:15378"/>
        <dbReference type="ChEBI" id="CHEBI:57783"/>
        <dbReference type="ChEBI" id="CHEBI:58349"/>
        <dbReference type="ChEBI" id="CHEBI:133974"/>
        <dbReference type="ChEBI" id="CHEBI:133975"/>
    </reaction>
    <physiologicalReaction direction="left-to-right" evidence="31">
        <dbReference type="Rhea" id="RHEA:51213"/>
    </physiologicalReaction>
</comment>
<evidence type="ECO:0000256" key="26">
    <source>
        <dbReference type="ARBA" id="ARBA00048066"/>
    </source>
</evidence>
<keyword evidence="12" id="KW-0007">Acetylation</keyword>
<comment type="catalytic activity">
    <reaction evidence="20">
        <text>octanal + NADP(+) = (2E)-octenal + NADPH + H(+)</text>
        <dbReference type="Rhea" id="RHEA:50780"/>
        <dbReference type="ChEBI" id="CHEBI:15378"/>
        <dbReference type="ChEBI" id="CHEBI:17935"/>
        <dbReference type="ChEBI" id="CHEBI:57783"/>
        <dbReference type="ChEBI" id="CHEBI:58349"/>
        <dbReference type="ChEBI" id="CHEBI:61748"/>
    </reaction>
    <physiologicalReaction direction="right-to-left" evidence="20">
        <dbReference type="Rhea" id="RHEA:50782"/>
    </physiologicalReaction>
</comment>
<evidence type="ECO:0000256" key="31">
    <source>
        <dbReference type="ARBA" id="ARBA00049068"/>
    </source>
</evidence>
<comment type="catalytic activity">
    <reaction evidence="28">
        <text>4-hydroxynonanal + NADP(+) = (E)-4-hydroxynon-2-enal + NADPH + H(+)</text>
        <dbReference type="Rhea" id="RHEA:64736"/>
        <dbReference type="ChEBI" id="CHEBI:15378"/>
        <dbReference type="ChEBI" id="CHEBI:57783"/>
        <dbReference type="ChEBI" id="CHEBI:58349"/>
        <dbReference type="ChEBI" id="CHEBI:58968"/>
        <dbReference type="ChEBI" id="CHEBI:156112"/>
    </reaction>
    <physiologicalReaction direction="right-to-left" evidence="28">
        <dbReference type="Rhea" id="RHEA:64738"/>
    </physiologicalReaction>
</comment>
<comment type="caution">
    <text evidence="36">The sequence shown here is derived from an EMBL/GenBank/DDBJ whole genome shotgun (WGS) entry which is preliminary data.</text>
</comment>
<keyword evidence="7" id="KW-0963">Cytoplasm</keyword>
<evidence type="ECO:0000256" key="7">
    <source>
        <dbReference type="ARBA" id="ARBA00022490"/>
    </source>
</evidence>
<evidence type="ECO:0000256" key="6">
    <source>
        <dbReference type="ARBA" id="ARBA00020651"/>
    </source>
</evidence>
<comment type="catalytic activity">
    <reaction evidence="23">
        <text>leukotriene B4 + NADP(+) = 12-oxo-leukotriene B4 + NADPH + H(+)</text>
        <dbReference type="Rhea" id="RHEA:50608"/>
        <dbReference type="ChEBI" id="CHEBI:15378"/>
        <dbReference type="ChEBI" id="CHEBI:57461"/>
        <dbReference type="ChEBI" id="CHEBI:57783"/>
        <dbReference type="ChEBI" id="CHEBI:58349"/>
        <dbReference type="ChEBI" id="CHEBI:133309"/>
    </reaction>
    <physiologicalReaction direction="left-to-right" evidence="23">
        <dbReference type="Rhea" id="RHEA:50609"/>
    </physiologicalReaction>
</comment>
<dbReference type="InterPro" id="IPR014190">
    <property type="entry name" value="PTGR1"/>
</dbReference>
<dbReference type="InterPro" id="IPR013149">
    <property type="entry name" value="ADH-like_C"/>
</dbReference>
<dbReference type="PANTHER" id="PTHR43205:SF7">
    <property type="entry name" value="PROSTAGLANDIN REDUCTASE 1"/>
    <property type="match status" value="1"/>
</dbReference>
<proteinExistence type="inferred from homology"/>
<evidence type="ECO:0000256" key="18">
    <source>
        <dbReference type="ARBA" id="ARBA00032297"/>
    </source>
</evidence>
<evidence type="ECO:0000256" key="15">
    <source>
        <dbReference type="ARBA" id="ARBA00023278"/>
    </source>
</evidence>
<evidence type="ECO:0000256" key="13">
    <source>
        <dbReference type="ARBA" id="ARBA00023002"/>
    </source>
</evidence>
<organism evidence="36 37">
    <name type="scientific">Labeo rohita</name>
    <name type="common">Indian major carp</name>
    <name type="synonym">Cyprinus rohita</name>
    <dbReference type="NCBI Taxonomy" id="84645"/>
    <lineage>
        <taxon>Eukaryota</taxon>
        <taxon>Metazoa</taxon>
        <taxon>Chordata</taxon>
        <taxon>Craniata</taxon>
        <taxon>Vertebrata</taxon>
        <taxon>Euteleostomi</taxon>
        <taxon>Actinopterygii</taxon>
        <taxon>Neopterygii</taxon>
        <taxon>Teleostei</taxon>
        <taxon>Ostariophysi</taxon>
        <taxon>Cypriniformes</taxon>
        <taxon>Cyprinidae</taxon>
        <taxon>Labeoninae</taxon>
        <taxon>Labeonini</taxon>
        <taxon>Labeo</taxon>
    </lineage>
</organism>
<accession>A0ABQ8MLQ4</accession>
<evidence type="ECO:0000256" key="14">
    <source>
        <dbReference type="ARBA" id="ARBA00023098"/>
    </source>
</evidence>
<sequence>MVQAKTWILKQHFEGFPKDSDFELKTEQLSEPKDGEVLLEAVFLSVDPYMRPYSRVRMQAGDVMIGTQVAKVIQSNNPSFPVGCHVVGRGGWRTHTVSDGSELIKLLDDWPQDVSLSHALGAIGMPGLTALYGLEEVCAIKPGETLLVNAAAGAVGSVAGQIAKLKGCKVVGSAGSDEKVAYLKEMGFDQAFNYKTISSLEEALKNASPEGYDCYFENVGGPFSSVAIAQMKAFGRIAVCGGISLYNDTSPQTGPYPHLHMIFKQLKMEGFLVSRWEHKNKESLKRMLTWMQEGKLKCKEHVTVGFENMPAAFMGMLRGENIGKAIIKLLTYTIMVKAKTWILKKHFEGFPKESNFELREEVLPELQDGDVLVEAVYLSVDPYMRSLSKMWIKEGDVQYGTQVAKVVKSKDPAFPEGCYVIANCGWRTHTVTKAKGPAGPILTRIVSEWPSDISMSLALGSLGMPGLTALYGLEEVCKIQPGETILVNAAAGAVGAMVGQICKIKGCKVVGSAGGDDKVAYLKELGFDEAFDYKTVPSLEETLKNASPAGYDCYFENVGGPFFTAALKNMKPGGRIAVCGPYPHHEIITRQLKMEGFMVRSWQHKDEESIKRMLKWMKEGKLKAREVVTIGFENMPAAFMRMLKGDGLGKAIVQV</sequence>
<dbReference type="SUPFAM" id="SSF51735">
    <property type="entry name" value="NAD(P)-binding Rossmann-fold domains"/>
    <property type="match status" value="2"/>
</dbReference>
<evidence type="ECO:0000256" key="33">
    <source>
        <dbReference type="ARBA" id="ARBA00049179"/>
    </source>
</evidence>
<evidence type="ECO:0000256" key="9">
    <source>
        <dbReference type="ARBA" id="ARBA00022553"/>
    </source>
</evidence>
<keyword evidence="15" id="KW-0379">Hydroxylation</keyword>
<dbReference type="EMBL" id="JACTAM010000007">
    <property type="protein sequence ID" value="KAI2662788.1"/>
    <property type="molecule type" value="Genomic_DNA"/>
</dbReference>
<keyword evidence="8" id="KW-0644">Prostaglandin metabolism</keyword>
<evidence type="ECO:0000256" key="4">
    <source>
        <dbReference type="ARBA" id="ARBA00011981"/>
    </source>
</evidence>
<evidence type="ECO:0000256" key="28">
    <source>
        <dbReference type="ARBA" id="ARBA00048387"/>
    </source>
</evidence>
<keyword evidence="37" id="KW-1185">Reference proteome</keyword>
<evidence type="ECO:0000256" key="25">
    <source>
        <dbReference type="ARBA" id="ARBA00047903"/>
    </source>
</evidence>
<comment type="catalytic activity">
    <reaction evidence="32">
        <text>13,14-dihydro-15-oxo-prostaglandin E1 + NADP(+) = 15-oxoprostaglandin E1 + NADPH + H(+)</text>
        <dbReference type="Rhea" id="RHEA:50584"/>
        <dbReference type="ChEBI" id="CHEBI:15378"/>
        <dbReference type="ChEBI" id="CHEBI:57401"/>
        <dbReference type="ChEBI" id="CHEBI:57783"/>
        <dbReference type="ChEBI" id="CHEBI:58349"/>
        <dbReference type="ChEBI" id="CHEBI:133408"/>
    </reaction>
    <physiologicalReaction direction="right-to-left" evidence="32">
        <dbReference type="Rhea" id="RHEA:50586"/>
    </physiologicalReaction>
</comment>
<evidence type="ECO:0000313" key="37">
    <source>
        <dbReference type="Proteomes" id="UP000830375"/>
    </source>
</evidence>
<evidence type="ECO:0000256" key="16">
    <source>
        <dbReference type="ARBA" id="ARBA00031851"/>
    </source>
</evidence>
<evidence type="ECO:0000256" key="27">
    <source>
        <dbReference type="ARBA" id="ARBA00048290"/>
    </source>
</evidence>
<keyword evidence="13" id="KW-0560">Oxidoreductase</keyword>
<dbReference type="PANTHER" id="PTHR43205">
    <property type="entry name" value="PROSTAGLANDIN REDUCTASE"/>
    <property type="match status" value="1"/>
</dbReference>
<evidence type="ECO:0000256" key="12">
    <source>
        <dbReference type="ARBA" id="ARBA00022990"/>
    </source>
</evidence>
<comment type="catalytic activity">
    <reaction evidence="29">
        <text>20-hydroxy-leukotriene B4 + NADP(+) = 12-oxo-20-hydroxy-leukotriene B4 + NADPH + H(+)</text>
        <dbReference type="Rhea" id="RHEA:51208"/>
        <dbReference type="ChEBI" id="CHEBI:15378"/>
        <dbReference type="ChEBI" id="CHEBI:57460"/>
        <dbReference type="ChEBI" id="CHEBI:57783"/>
        <dbReference type="ChEBI" id="CHEBI:58349"/>
        <dbReference type="ChEBI" id="CHEBI:133346"/>
    </reaction>
    <physiologicalReaction direction="left-to-right" evidence="29">
        <dbReference type="Rhea" id="RHEA:51209"/>
    </physiologicalReaction>
</comment>
<dbReference type="EC" id="1.3.1.74" evidence="5"/>
<evidence type="ECO:0000256" key="11">
    <source>
        <dbReference type="ARBA" id="ARBA00022857"/>
    </source>
</evidence>
<evidence type="ECO:0000256" key="3">
    <source>
        <dbReference type="ARBA" id="ARBA00011852"/>
    </source>
</evidence>
<dbReference type="Proteomes" id="UP000830375">
    <property type="component" value="Unassembled WGS sequence"/>
</dbReference>
<comment type="catalytic activity">
    <reaction evidence="25">
        <text>dodecanal + NADP(+) = (2E)-dodecenal + NADPH + H(+)</text>
        <dbReference type="Rhea" id="RHEA:50784"/>
        <dbReference type="ChEBI" id="CHEBI:15378"/>
        <dbReference type="ChEBI" id="CHEBI:27836"/>
        <dbReference type="ChEBI" id="CHEBI:57783"/>
        <dbReference type="ChEBI" id="CHEBI:58349"/>
        <dbReference type="ChEBI" id="CHEBI:133741"/>
    </reaction>
    <physiologicalReaction direction="right-to-left" evidence="25">
        <dbReference type="Rhea" id="RHEA:50786"/>
    </physiologicalReaction>
</comment>
<keyword evidence="11" id="KW-0521">NADP</keyword>
<keyword evidence="14" id="KW-0443">Lipid metabolism</keyword>
<name>A0ABQ8MLQ4_LABRO</name>
<evidence type="ECO:0000259" key="35">
    <source>
        <dbReference type="SMART" id="SM00829"/>
    </source>
</evidence>
<evidence type="ECO:0000256" key="20">
    <source>
        <dbReference type="ARBA" id="ARBA00047461"/>
    </source>
</evidence>
<comment type="catalytic activity">
    <reaction evidence="34">
        <text>hexanal + NADP(+) = (E)-hex-2-enal + NADPH + H(+)</text>
        <dbReference type="Rhea" id="RHEA:50776"/>
        <dbReference type="ChEBI" id="CHEBI:15378"/>
        <dbReference type="ChEBI" id="CHEBI:28913"/>
        <dbReference type="ChEBI" id="CHEBI:57783"/>
        <dbReference type="ChEBI" id="CHEBI:58349"/>
        <dbReference type="ChEBI" id="CHEBI:88528"/>
    </reaction>
    <physiologicalReaction direction="right-to-left" evidence="34">
        <dbReference type="Rhea" id="RHEA:50778"/>
    </physiologicalReaction>
</comment>
<comment type="subcellular location">
    <subcellularLocation>
        <location evidence="1">Cytoplasm</location>
    </subcellularLocation>
</comment>
<evidence type="ECO:0000256" key="17">
    <source>
        <dbReference type="ARBA" id="ARBA00032255"/>
    </source>
</evidence>
<evidence type="ECO:0000256" key="10">
    <source>
        <dbReference type="ARBA" id="ARBA00022832"/>
    </source>
</evidence>
<comment type="similarity">
    <text evidence="2">Belongs to the NADP-dependent oxidoreductase L4BD family.</text>
</comment>
<dbReference type="Pfam" id="PF16884">
    <property type="entry name" value="ADH_N_2"/>
    <property type="match status" value="2"/>
</dbReference>
<evidence type="ECO:0000256" key="8">
    <source>
        <dbReference type="ARBA" id="ARBA00022501"/>
    </source>
</evidence>
<evidence type="ECO:0000256" key="34">
    <source>
        <dbReference type="ARBA" id="ARBA00049368"/>
    </source>
</evidence>
<dbReference type="InterPro" id="IPR020843">
    <property type="entry name" value="ER"/>
</dbReference>
<dbReference type="InterPro" id="IPR041694">
    <property type="entry name" value="ADH_N_2"/>
</dbReference>
<evidence type="ECO:0000256" key="2">
    <source>
        <dbReference type="ARBA" id="ARBA00010460"/>
    </source>
</evidence>